<evidence type="ECO:0000313" key="2">
    <source>
        <dbReference type="Proteomes" id="UP000005615"/>
    </source>
</evidence>
<comment type="caution">
    <text evidence="1">The sequence shown here is derived from an EMBL/GenBank/DDBJ whole genome shotgun (WGS) entry which is preliminary data.</text>
</comment>
<accession>F3L1X7</accession>
<gene>
    <name evidence="1" type="ORF">IMCC3088_1467</name>
</gene>
<dbReference type="RefSeq" id="WP_009575764.1">
    <property type="nucleotide sequence ID" value="NZ_AEIG01000037.1"/>
</dbReference>
<dbReference type="STRING" id="2518989.IMCC3088_1467"/>
<dbReference type="PANTHER" id="PTHR36451">
    <property type="entry name" value="PAPS-DEPENDENT SULFOTRANSFERASE STF3"/>
    <property type="match status" value="1"/>
</dbReference>
<dbReference type="Pfam" id="PF13469">
    <property type="entry name" value="Sulfotransfer_3"/>
    <property type="match status" value="1"/>
</dbReference>
<proteinExistence type="predicted"/>
<dbReference type="EMBL" id="AEIG01000037">
    <property type="protein sequence ID" value="EGG29655.1"/>
    <property type="molecule type" value="Genomic_DNA"/>
</dbReference>
<protein>
    <recommendedName>
        <fullName evidence="3">Sulfotransferase family protein</fullName>
    </recommendedName>
</protein>
<dbReference type="Proteomes" id="UP000005615">
    <property type="component" value="Unassembled WGS sequence"/>
</dbReference>
<reference evidence="1 2" key="1">
    <citation type="journal article" date="2011" name="J. Bacteriol.">
        <title>Genome sequence of strain IMCC3088, a proteorhodopsin-containing marine bacterium belonging to the OM60/NOR5 clade.</title>
        <authorList>
            <person name="Jang Y."/>
            <person name="Oh H.M."/>
            <person name="Kang I."/>
            <person name="Lee K."/>
            <person name="Yang S.J."/>
            <person name="Cho J.C."/>
        </authorList>
    </citation>
    <scope>NUCLEOTIDE SEQUENCE [LARGE SCALE GENOMIC DNA]</scope>
    <source>
        <strain evidence="1 2">IMCC3088</strain>
    </source>
</reference>
<dbReference type="AlphaFoldDB" id="F3L1X7"/>
<evidence type="ECO:0008006" key="3">
    <source>
        <dbReference type="Google" id="ProtNLM"/>
    </source>
</evidence>
<dbReference type="Gene3D" id="3.40.50.300">
    <property type="entry name" value="P-loop containing nucleotide triphosphate hydrolases"/>
    <property type="match status" value="1"/>
</dbReference>
<organism evidence="1 2">
    <name type="scientific">Aequoribacter fuscus</name>
    <dbReference type="NCBI Taxonomy" id="2518989"/>
    <lineage>
        <taxon>Bacteria</taxon>
        <taxon>Pseudomonadati</taxon>
        <taxon>Pseudomonadota</taxon>
        <taxon>Gammaproteobacteria</taxon>
        <taxon>Cellvibrionales</taxon>
        <taxon>Halieaceae</taxon>
        <taxon>Aequoribacter</taxon>
    </lineage>
</organism>
<dbReference type="PANTHER" id="PTHR36451:SF1">
    <property type="entry name" value="OMEGA-HYDROXY-BETA-DIHYDROMENAQUINONE-9 SULFOTRANSFERASE STF3"/>
    <property type="match status" value="1"/>
</dbReference>
<name>F3L1X7_9GAMM</name>
<dbReference type="InterPro" id="IPR052736">
    <property type="entry name" value="Stf3_sulfotransferase"/>
</dbReference>
<dbReference type="SUPFAM" id="SSF52540">
    <property type="entry name" value="P-loop containing nucleoside triphosphate hydrolases"/>
    <property type="match status" value="1"/>
</dbReference>
<dbReference type="InterPro" id="IPR027417">
    <property type="entry name" value="P-loop_NTPase"/>
</dbReference>
<evidence type="ECO:0000313" key="1">
    <source>
        <dbReference type="EMBL" id="EGG29655.1"/>
    </source>
</evidence>
<sequence length="395" mass="45526">MTLSAITQIDELTVENLKAIASARAGLTDFGPNQYEEALETLTRSMREEAQLSEQGLMMQSERLLNSLNNRLRKQALLTKHPEILDEQIKVSAIIIGLPRTGSTMFQRLLASHSNFTATYWWETMFPMPLDHEPEGDPSERIAMGEALMEQILGAMQNFEAIHPMDARAHDEEVMMLEHSFVSNVPASAMYVPTYDEWMLSKDQTDSLSELIDYIKILQWQTPERRQQGWILKSPHHLTCTATLLKLFPDALIVMPHRPIDEVMPSWYSMVGTLTKADCNIDDVVVRQAHHWNDRLARNLKSTIAARRSAPERFIDIHYQDLLSRPLEACKSVFERLGLPFGDDDIEQFKAHMASNKRDDRPPHKHNLADYDITLDRIREIFAFYSEEFAQVFER</sequence>
<dbReference type="eggNOG" id="ENOG502Z88Z">
    <property type="taxonomic scope" value="Bacteria"/>
</dbReference>
<keyword evidence="2" id="KW-1185">Reference proteome</keyword>